<accession>A0A7M7KU16</accession>
<feature type="compositionally biased region" description="Polar residues" evidence="1">
    <location>
        <begin position="21"/>
        <end position="38"/>
    </location>
</feature>
<dbReference type="KEGG" id="vde:111252368"/>
<evidence type="ECO:0000313" key="2">
    <source>
        <dbReference type="EnsemblMetazoa" id="XP_022665854"/>
    </source>
</evidence>
<dbReference type="InParanoid" id="A0A7M7KU16"/>
<dbReference type="RefSeq" id="XP_022665854.1">
    <property type="nucleotide sequence ID" value="XM_022810119.1"/>
</dbReference>
<organism evidence="2 3">
    <name type="scientific">Varroa destructor</name>
    <name type="common">Honeybee mite</name>
    <dbReference type="NCBI Taxonomy" id="109461"/>
    <lineage>
        <taxon>Eukaryota</taxon>
        <taxon>Metazoa</taxon>
        <taxon>Ecdysozoa</taxon>
        <taxon>Arthropoda</taxon>
        <taxon>Chelicerata</taxon>
        <taxon>Arachnida</taxon>
        <taxon>Acari</taxon>
        <taxon>Parasitiformes</taxon>
        <taxon>Mesostigmata</taxon>
        <taxon>Gamasina</taxon>
        <taxon>Dermanyssoidea</taxon>
        <taxon>Varroidae</taxon>
        <taxon>Varroa</taxon>
    </lineage>
</organism>
<dbReference type="OrthoDB" id="10412631at2759"/>
<dbReference type="GeneID" id="111252368"/>
<name>A0A7M7KU16_VARDE</name>
<proteinExistence type="predicted"/>
<dbReference type="Proteomes" id="UP000594260">
    <property type="component" value="Unplaced"/>
</dbReference>
<feature type="compositionally biased region" description="Basic residues" evidence="1">
    <location>
        <begin position="1"/>
        <end position="15"/>
    </location>
</feature>
<evidence type="ECO:0000313" key="3">
    <source>
        <dbReference type="Proteomes" id="UP000594260"/>
    </source>
</evidence>
<evidence type="ECO:0000256" key="1">
    <source>
        <dbReference type="SAM" id="MobiDB-lite"/>
    </source>
</evidence>
<dbReference type="EnsemblMetazoa" id="XM_022810120">
    <property type="protein sequence ID" value="XP_022665855"/>
    <property type="gene ID" value="LOC111252368"/>
</dbReference>
<sequence>MSGKSKRRAPARHNGGRRDQAASQETGTAASIFPSTVPSAEKPLPSQNSNITPKVDIRMMKPISESILQYRILQHGHKTVKRARHKKATEVTFRGDPDYSQQGEQTRVVVDIRANAPADSLTFPRACALAAVSTLKAPTADRQFPRKSEIASIIKFGEFSLARRCCINGARYLGRFIAQEVSKDHPAYIPAVGIHPTYGFEDGDLGEWLAAMVAMDYAKMRNCNELQHVEAKLSEESSICLDQLSQHPLYDFYLSEDVEPKFRKITLDAVTYMGWSDGRQPITWSELIDRDCKNSIKLSEKDRNRLENVLKQITLAS</sequence>
<dbReference type="RefSeq" id="XP_022665855.1">
    <property type="nucleotide sequence ID" value="XM_022810120.1"/>
</dbReference>
<feature type="region of interest" description="Disordered" evidence="1">
    <location>
        <begin position="1"/>
        <end position="56"/>
    </location>
</feature>
<protein>
    <submittedName>
        <fullName evidence="2">Uncharacterized protein</fullName>
    </submittedName>
</protein>
<dbReference type="EnsemblMetazoa" id="XM_022810119">
    <property type="protein sequence ID" value="XP_022665854"/>
    <property type="gene ID" value="LOC111252368"/>
</dbReference>
<keyword evidence="3" id="KW-1185">Reference proteome</keyword>
<dbReference type="AlphaFoldDB" id="A0A7M7KU16"/>
<reference evidence="2" key="1">
    <citation type="submission" date="2021-01" db="UniProtKB">
        <authorList>
            <consortium name="EnsemblMetazoa"/>
        </authorList>
    </citation>
    <scope>IDENTIFICATION</scope>
</reference>